<sequence length="316" mass="35535">YALFLRIVMGGCLSLGRQSSDDRHPPADPALVPPSPIERTGTASEAATKAPSSYLIQPGSDEAERLRQRHFTIRWALDCNFHPPIDELLNRGISVLDVGCGSAQWLLDMAEVYQTSQFYGIDIVDRFPNIHSSNLHFTVGDVRQGLPYSDDTFEFVNQSLMVMAFTDQDWTALMKELRRVCKPGAWVELMEEGLFSWSEVERHLEENSLAMDQHGYRTHVALSLGKTLAEAGAHTITTGFVSIPLNWGGTFGDLAMANFLRFLDLWQPWLRSIRGITAEAYKAELDVVQEESRMYNVYLNLHYAYGQVVKDASINA</sequence>
<dbReference type="Proteomes" id="UP000242875">
    <property type="component" value="Unassembled WGS sequence"/>
</dbReference>
<feature type="non-terminal residue" evidence="3">
    <location>
        <position position="1"/>
    </location>
</feature>
<evidence type="ECO:0000313" key="4">
    <source>
        <dbReference type="Proteomes" id="UP000242875"/>
    </source>
</evidence>
<protein>
    <recommendedName>
        <fullName evidence="2">Methyltransferase domain-containing protein</fullName>
    </recommendedName>
</protein>
<dbReference type="EMBL" id="MVBO01000287">
    <property type="protein sequence ID" value="OZJ01607.1"/>
    <property type="molecule type" value="Genomic_DNA"/>
</dbReference>
<dbReference type="Gene3D" id="3.40.50.150">
    <property type="entry name" value="Vaccinia Virus protein VP39"/>
    <property type="match status" value="1"/>
</dbReference>
<dbReference type="InterPro" id="IPR041698">
    <property type="entry name" value="Methyltransf_25"/>
</dbReference>
<evidence type="ECO:0000313" key="3">
    <source>
        <dbReference type="EMBL" id="OZJ01607.1"/>
    </source>
</evidence>
<dbReference type="CDD" id="cd02440">
    <property type="entry name" value="AdoMet_MTases"/>
    <property type="match status" value="1"/>
</dbReference>
<reference evidence="3 4" key="1">
    <citation type="journal article" date="2017" name="Mycologia">
        <title>Bifiguratus adelaidae, gen. et sp. nov., a new member of Mucoromycotina in endophytic and soil-dwelling habitats.</title>
        <authorList>
            <person name="Torres-Cruz T.J."/>
            <person name="Billingsley Tobias T.L."/>
            <person name="Almatruk M."/>
            <person name="Hesse C."/>
            <person name="Kuske C.R."/>
            <person name="Desiro A."/>
            <person name="Benucci G.M."/>
            <person name="Bonito G."/>
            <person name="Stajich J.E."/>
            <person name="Dunlap C."/>
            <person name="Arnold A.E."/>
            <person name="Porras-Alfaro A."/>
        </authorList>
    </citation>
    <scope>NUCLEOTIDE SEQUENCE [LARGE SCALE GENOMIC DNA]</scope>
    <source>
        <strain evidence="3 4">AZ0501</strain>
    </source>
</reference>
<gene>
    <name evidence="3" type="ORF">BZG36_05472</name>
</gene>
<dbReference type="PANTHER" id="PTHR43591">
    <property type="entry name" value="METHYLTRANSFERASE"/>
    <property type="match status" value="1"/>
</dbReference>
<dbReference type="Pfam" id="PF13649">
    <property type="entry name" value="Methyltransf_25"/>
    <property type="match status" value="1"/>
</dbReference>
<dbReference type="PANTHER" id="PTHR43591:SF24">
    <property type="entry name" value="2-METHOXY-6-POLYPRENYL-1,4-BENZOQUINOL METHYLASE, MITOCHONDRIAL"/>
    <property type="match status" value="1"/>
</dbReference>
<dbReference type="GO" id="GO:0008168">
    <property type="term" value="F:methyltransferase activity"/>
    <property type="evidence" value="ECO:0007669"/>
    <property type="project" value="TreeGrafter"/>
</dbReference>
<dbReference type="SUPFAM" id="SSF53335">
    <property type="entry name" value="S-adenosyl-L-methionine-dependent methyltransferases"/>
    <property type="match status" value="1"/>
</dbReference>
<feature type="compositionally biased region" description="Polar residues" evidence="1">
    <location>
        <begin position="41"/>
        <end position="55"/>
    </location>
</feature>
<feature type="domain" description="Methyltransferase" evidence="2">
    <location>
        <begin position="95"/>
        <end position="184"/>
    </location>
</feature>
<organism evidence="3 4">
    <name type="scientific">Bifiguratus adelaidae</name>
    <dbReference type="NCBI Taxonomy" id="1938954"/>
    <lineage>
        <taxon>Eukaryota</taxon>
        <taxon>Fungi</taxon>
        <taxon>Fungi incertae sedis</taxon>
        <taxon>Mucoromycota</taxon>
        <taxon>Mucoromycotina</taxon>
        <taxon>Endogonomycetes</taxon>
        <taxon>Endogonales</taxon>
        <taxon>Endogonales incertae sedis</taxon>
        <taxon>Bifiguratus</taxon>
    </lineage>
</organism>
<feature type="region of interest" description="Disordered" evidence="1">
    <location>
        <begin position="17"/>
        <end position="59"/>
    </location>
</feature>
<dbReference type="AlphaFoldDB" id="A0A261XTB5"/>
<comment type="caution">
    <text evidence="3">The sequence shown here is derived from an EMBL/GenBank/DDBJ whole genome shotgun (WGS) entry which is preliminary data.</text>
</comment>
<name>A0A261XTB5_9FUNG</name>
<accession>A0A261XTB5</accession>
<proteinExistence type="predicted"/>
<dbReference type="InterPro" id="IPR029063">
    <property type="entry name" value="SAM-dependent_MTases_sf"/>
</dbReference>
<feature type="compositionally biased region" description="Pro residues" evidence="1">
    <location>
        <begin position="27"/>
        <end position="36"/>
    </location>
</feature>
<evidence type="ECO:0000259" key="2">
    <source>
        <dbReference type="Pfam" id="PF13649"/>
    </source>
</evidence>
<evidence type="ECO:0000256" key="1">
    <source>
        <dbReference type="SAM" id="MobiDB-lite"/>
    </source>
</evidence>
<keyword evidence="4" id="KW-1185">Reference proteome</keyword>
<dbReference type="OrthoDB" id="2013972at2759"/>